<dbReference type="GO" id="GO:0008270">
    <property type="term" value="F:zinc ion binding"/>
    <property type="evidence" value="ECO:0007669"/>
    <property type="project" value="InterPro"/>
</dbReference>
<sequence length="51" mass="5889">MNDQEKIYSYACLNCVTEKQIKQGDAIKCLDCGNRILRKLRSKSVIQLEAR</sequence>
<proteinExistence type="inferred from homology"/>
<comment type="caution">
    <text evidence="6">The sequence shown here is derived from an EMBL/GenBank/DDBJ whole genome shotgun (WGS) entry which is preliminary data.</text>
</comment>
<evidence type="ECO:0000256" key="4">
    <source>
        <dbReference type="ARBA" id="ARBA00023242"/>
    </source>
</evidence>
<dbReference type="EMBL" id="JPQZ01000039">
    <property type="protein sequence ID" value="KKO74924.1"/>
    <property type="molecule type" value="Genomic_DNA"/>
</dbReference>
<keyword evidence="7" id="KW-1185">Reference proteome</keyword>
<dbReference type="GO" id="GO:0003677">
    <property type="term" value="F:DNA binding"/>
    <property type="evidence" value="ECO:0007669"/>
    <property type="project" value="InterPro"/>
</dbReference>
<evidence type="ECO:0000256" key="1">
    <source>
        <dbReference type="ARBA" id="ARBA00004123"/>
    </source>
</evidence>
<evidence type="ECO:0000313" key="6">
    <source>
        <dbReference type="EMBL" id="KKO74924.1"/>
    </source>
</evidence>
<organism evidence="6 7">
    <name type="scientific">Vairimorpha ceranae</name>
    <dbReference type="NCBI Taxonomy" id="40302"/>
    <lineage>
        <taxon>Eukaryota</taxon>
        <taxon>Fungi</taxon>
        <taxon>Fungi incertae sedis</taxon>
        <taxon>Microsporidia</taxon>
        <taxon>Nosematidae</taxon>
        <taxon>Vairimorpha</taxon>
    </lineage>
</organism>
<gene>
    <name evidence="6" type="ORF">AAJ76_3900030558</name>
</gene>
<dbReference type="VEuPathDB" id="MicrosporidiaDB:AAJ76_3900030558"/>
<dbReference type="Gene3D" id="2.20.28.30">
    <property type="entry name" value="RNA polymerase ii, chain L"/>
    <property type="match status" value="1"/>
</dbReference>
<dbReference type="AlphaFoldDB" id="A0A0F9ZB34"/>
<keyword evidence="3" id="KW-0862">Zinc</keyword>
<dbReference type="InterPro" id="IPR006591">
    <property type="entry name" value="RNAP_P/RPABC4"/>
</dbReference>
<dbReference type="Pfam" id="PF03604">
    <property type="entry name" value="Zn_ribbon_RPAB4"/>
    <property type="match status" value="1"/>
</dbReference>
<dbReference type="Proteomes" id="UP000034350">
    <property type="component" value="Unassembled WGS sequence"/>
</dbReference>
<comment type="subcellular location">
    <subcellularLocation>
        <location evidence="1">Nucleus</location>
    </subcellularLocation>
</comment>
<dbReference type="SUPFAM" id="SSF63393">
    <property type="entry name" value="RNA polymerase subunits"/>
    <property type="match status" value="1"/>
</dbReference>
<dbReference type="PANTHER" id="PTHR12056:SF2">
    <property type="entry name" value="GEO11084P1"/>
    <property type="match status" value="1"/>
</dbReference>
<evidence type="ECO:0000256" key="5">
    <source>
        <dbReference type="ARBA" id="ARBA00025770"/>
    </source>
</evidence>
<dbReference type="GO" id="GO:0006351">
    <property type="term" value="P:DNA-templated transcription"/>
    <property type="evidence" value="ECO:0007669"/>
    <property type="project" value="InterPro"/>
</dbReference>
<dbReference type="SMART" id="SM00659">
    <property type="entry name" value="RPOLCX"/>
    <property type="match status" value="1"/>
</dbReference>
<dbReference type="OrthoDB" id="5585087at2759"/>
<name>A0A0F9ZB34_9MICR</name>
<dbReference type="PANTHER" id="PTHR12056">
    <property type="entry name" value="DNA-DIRECTED RNA POLYMERASES I, II, AND III"/>
    <property type="match status" value="1"/>
</dbReference>
<dbReference type="GO" id="GO:0003899">
    <property type="term" value="F:DNA-directed RNA polymerase activity"/>
    <property type="evidence" value="ECO:0007669"/>
    <property type="project" value="InterPro"/>
</dbReference>
<evidence type="ECO:0000256" key="3">
    <source>
        <dbReference type="ARBA" id="ARBA00022833"/>
    </source>
</evidence>
<evidence type="ECO:0000313" key="7">
    <source>
        <dbReference type="Proteomes" id="UP000034350"/>
    </source>
</evidence>
<dbReference type="GO" id="GO:0005666">
    <property type="term" value="C:RNA polymerase III complex"/>
    <property type="evidence" value="ECO:0007669"/>
    <property type="project" value="TreeGrafter"/>
</dbReference>
<dbReference type="InterPro" id="IPR039747">
    <property type="entry name" value="RPABC4"/>
</dbReference>
<reference evidence="6 7" key="1">
    <citation type="journal article" date="2015" name="Environ. Microbiol.">
        <title>Genome analyses suggest the presence of polyploidy and recent human-driven expansions in eight global populations of the honeybee pathogen Nosema ceranae.</title>
        <authorList>
            <person name="Pelin A."/>
            <person name="Selman M."/>
            <person name="Aris-Brosou S."/>
            <person name="Farinelli L."/>
            <person name="Corradi N."/>
        </authorList>
    </citation>
    <scope>NUCLEOTIDE SEQUENCE [LARGE SCALE GENOMIC DNA]</scope>
    <source>
        <strain evidence="6 7">PA08 1199</strain>
    </source>
</reference>
<keyword evidence="2" id="KW-0479">Metal-binding</keyword>
<dbReference type="GeneID" id="36320378"/>
<dbReference type="InterPro" id="IPR029040">
    <property type="entry name" value="RPABC4/Spt4"/>
</dbReference>
<dbReference type="GO" id="GO:0005665">
    <property type="term" value="C:RNA polymerase II, core complex"/>
    <property type="evidence" value="ECO:0007669"/>
    <property type="project" value="TreeGrafter"/>
</dbReference>
<dbReference type="RefSeq" id="XP_024330666.1">
    <property type="nucleotide sequence ID" value="XM_024475435.1"/>
</dbReference>
<protein>
    <submittedName>
        <fullName evidence="6">Rna polymerase rbp10</fullName>
    </submittedName>
</protein>
<comment type="similarity">
    <text evidence="5">Belongs to the archaeal Rpo12/eukaryotic RPC10 RNA polymerase subunit family.</text>
</comment>
<accession>A0A0F9ZB34</accession>
<dbReference type="GO" id="GO:0005736">
    <property type="term" value="C:RNA polymerase I complex"/>
    <property type="evidence" value="ECO:0007669"/>
    <property type="project" value="TreeGrafter"/>
</dbReference>
<keyword evidence="4" id="KW-0539">Nucleus</keyword>
<evidence type="ECO:0000256" key="2">
    <source>
        <dbReference type="ARBA" id="ARBA00022723"/>
    </source>
</evidence>